<keyword evidence="2" id="KW-1185">Reference proteome</keyword>
<evidence type="ECO:0000313" key="1">
    <source>
        <dbReference type="EMBL" id="KAH7252241.1"/>
    </source>
</evidence>
<proteinExistence type="predicted"/>
<gene>
    <name evidence="1" type="ORF">BKA59DRAFT_153883</name>
</gene>
<reference evidence="1" key="1">
    <citation type="journal article" date="2021" name="Nat. Commun.">
        <title>Genetic determinants of endophytism in the Arabidopsis root mycobiome.</title>
        <authorList>
            <person name="Mesny F."/>
            <person name="Miyauchi S."/>
            <person name="Thiergart T."/>
            <person name="Pickel B."/>
            <person name="Atanasova L."/>
            <person name="Karlsson M."/>
            <person name="Huettel B."/>
            <person name="Barry K.W."/>
            <person name="Haridas S."/>
            <person name="Chen C."/>
            <person name="Bauer D."/>
            <person name="Andreopoulos W."/>
            <person name="Pangilinan J."/>
            <person name="LaButti K."/>
            <person name="Riley R."/>
            <person name="Lipzen A."/>
            <person name="Clum A."/>
            <person name="Drula E."/>
            <person name="Henrissat B."/>
            <person name="Kohler A."/>
            <person name="Grigoriev I.V."/>
            <person name="Martin F.M."/>
            <person name="Hacquard S."/>
        </authorList>
    </citation>
    <scope>NUCLEOTIDE SEQUENCE</scope>
    <source>
        <strain evidence="1">MPI-SDFR-AT-0068</strain>
    </source>
</reference>
<dbReference type="AlphaFoldDB" id="A0A8K0WEI3"/>
<comment type="caution">
    <text evidence="1">The sequence shown here is derived from an EMBL/GenBank/DDBJ whole genome shotgun (WGS) entry which is preliminary data.</text>
</comment>
<accession>A0A8K0WEI3</accession>
<dbReference type="Proteomes" id="UP000813427">
    <property type="component" value="Unassembled WGS sequence"/>
</dbReference>
<dbReference type="EMBL" id="JAGPXF010000003">
    <property type="protein sequence ID" value="KAH7252241.1"/>
    <property type="molecule type" value="Genomic_DNA"/>
</dbReference>
<evidence type="ECO:0000313" key="2">
    <source>
        <dbReference type="Proteomes" id="UP000813427"/>
    </source>
</evidence>
<name>A0A8K0WEI3_9HYPO</name>
<sequence length="152" mass="17801">MHRLVTFERFPLRLCPRWDLLGGFGLWALGLTHHRIIKSLEPSSLVTLIHGYKSKTARVLGITTFTFRRRQCGYTYTYAYAYRCTRSRKCKCRHRRRRTYKKRDHRQATEAGAGAAASACNLVSFHFHPHFHLFGQQRSIYELLCLPTCLLP</sequence>
<organism evidence="1 2">
    <name type="scientific">Fusarium tricinctum</name>
    <dbReference type="NCBI Taxonomy" id="61284"/>
    <lineage>
        <taxon>Eukaryota</taxon>
        <taxon>Fungi</taxon>
        <taxon>Dikarya</taxon>
        <taxon>Ascomycota</taxon>
        <taxon>Pezizomycotina</taxon>
        <taxon>Sordariomycetes</taxon>
        <taxon>Hypocreomycetidae</taxon>
        <taxon>Hypocreales</taxon>
        <taxon>Nectriaceae</taxon>
        <taxon>Fusarium</taxon>
        <taxon>Fusarium tricinctum species complex</taxon>
    </lineage>
</organism>
<protein>
    <submittedName>
        <fullName evidence="1">Uncharacterized protein</fullName>
    </submittedName>
</protein>